<evidence type="ECO:0000256" key="13">
    <source>
        <dbReference type="ARBA" id="ARBA00023317"/>
    </source>
</evidence>
<keyword evidence="9 14" id="KW-0418">Kinase</keyword>
<keyword evidence="13" id="KW-0670">Pyruvate</keyword>
<dbReference type="PANTHER" id="PTHR11817">
    <property type="entry name" value="PYRUVATE KINASE"/>
    <property type="match status" value="1"/>
</dbReference>
<evidence type="ECO:0000256" key="2">
    <source>
        <dbReference type="ARBA" id="ARBA00004997"/>
    </source>
</evidence>
<dbReference type="InterPro" id="IPR011037">
    <property type="entry name" value="Pyrv_Knase-like_insert_dom_sf"/>
</dbReference>
<dbReference type="EC" id="2.7.1.40" evidence="4 14"/>
<dbReference type="Gene3D" id="2.40.33.10">
    <property type="entry name" value="PK beta-barrel domain-like"/>
    <property type="match status" value="1"/>
</dbReference>
<evidence type="ECO:0000256" key="10">
    <source>
        <dbReference type="ARBA" id="ARBA00022840"/>
    </source>
</evidence>
<keyword evidence="17" id="KW-1185">Reference proteome</keyword>
<keyword evidence="8" id="KW-0547">Nucleotide-binding</keyword>
<evidence type="ECO:0000256" key="1">
    <source>
        <dbReference type="ARBA" id="ARBA00001958"/>
    </source>
</evidence>
<evidence type="ECO:0000256" key="3">
    <source>
        <dbReference type="ARBA" id="ARBA00008663"/>
    </source>
</evidence>
<evidence type="ECO:0000256" key="7">
    <source>
        <dbReference type="ARBA" id="ARBA00022723"/>
    </source>
</evidence>
<dbReference type="InterPro" id="IPR015813">
    <property type="entry name" value="Pyrv/PenolPyrv_kinase-like_dom"/>
</dbReference>
<keyword evidence="12 14" id="KW-0324">Glycolysis</keyword>
<dbReference type="SUPFAM" id="SSF51621">
    <property type="entry name" value="Phosphoenolpyruvate/pyruvate domain"/>
    <property type="match status" value="1"/>
</dbReference>
<comment type="caution">
    <text evidence="16">The sequence shown here is derived from an EMBL/GenBank/DDBJ whole genome shotgun (WGS) entry which is preliminary data.</text>
</comment>
<keyword evidence="10" id="KW-0067">ATP-binding</keyword>
<dbReference type="InterPro" id="IPR015793">
    <property type="entry name" value="Pyrv_Knase_brl"/>
</dbReference>
<evidence type="ECO:0000259" key="15">
    <source>
        <dbReference type="Pfam" id="PF00224"/>
    </source>
</evidence>
<comment type="catalytic activity">
    <reaction evidence="14">
        <text>pyruvate + ATP = phosphoenolpyruvate + ADP + H(+)</text>
        <dbReference type="Rhea" id="RHEA:18157"/>
        <dbReference type="ChEBI" id="CHEBI:15361"/>
        <dbReference type="ChEBI" id="CHEBI:15378"/>
        <dbReference type="ChEBI" id="CHEBI:30616"/>
        <dbReference type="ChEBI" id="CHEBI:58702"/>
        <dbReference type="ChEBI" id="CHEBI:456216"/>
        <dbReference type="EC" id="2.7.1.40"/>
    </reaction>
</comment>
<keyword evidence="6 14" id="KW-0808">Transferase</keyword>
<dbReference type="SUPFAM" id="SSF50800">
    <property type="entry name" value="PK beta-barrel domain-like"/>
    <property type="match status" value="1"/>
</dbReference>
<comment type="similarity">
    <text evidence="3 14">Belongs to the pyruvate kinase family.</text>
</comment>
<comment type="cofactor">
    <cofactor evidence="1">
        <name>K(+)</name>
        <dbReference type="ChEBI" id="CHEBI:29103"/>
    </cofactor>
</comment>
<evidence type="ECO:0000256" key="4">
    <source>
        <dbReference type="ARBA" id="ARBA00012142"/>
    </source>
</evidence>
<sequence>MKIVCSIGPNAKKLSALDEYANEGMNMARFNFSHANYDTIRAQIEYLRKQHPFVEVIQDLRGNKLRVSSLFQREVKVMQGSIVYFCSEKFYYEKNRMRGLTIPISLEGDFSTMYSAKKILMKDATIEFEVVGTGSKNELIKTIVKRGGLIRAEKGVNAPGMDRSMLGITEKDKFDIKWGLENNVDIICLSYVTKVEDIINLRDYIKLLRKADKSLKMPKIWAKIECDEGVKNFKDILSKVDGIILGRGDLAAEVEIYDVPRIQEEIFRVIKRTKKEFIIATHLLESMKREAVPTLPEINDIYNYIKAGATGFMLCGELTVGRNPLETIRILKLIIDRYKIVSLDKPNEVE</sequence>
<protein>
    <recommendedName>
        <fullName evidence="5 14">Pyruvate kinase</fullName>
        <ecNumber evidence="4 14">2.7.1.40</ecNumber>
    </recommendedName>
</protein>
<reference evidence="16 17" key="1">
    <citation type="journal article" date="2024" name="Int. J. Syst. Evol. Microbiol.">
        <title>Clostridium omnivorum sp. nov., isolated from anoxic soil under the treatment of reductive soil disinfestation.</title>
        <authorList>
            <person name="Ueki A."/>
            <person name="Tonouchi A."/>
            <person name="Kaku N."/>
            <person name="Honma S."/>
            <person name="Ueki K."/>
        </authorList>
    </citation>
    <scope>NUCLEOTIDE SEQUENCE [LARGE SCALE GENOMIC DNA]</scope>
    <source>
        <strain evidence="16 17">E14</strain>
    </source>
</reference>
<keyword evidence="7" id="KW-0479">Metal-binding</keyword>
<keyword evidence="11 14" id="KW-0460">Magnesium</keyword>
<dbReference type="Proteomes" id="UP001208567">
    <property type="component" value="Unassembled WGS sequence"/>
</dbReference>
<accession>A0ABQ5N9X3</accession>
<comment type="pathway">
    <text evidence="2 14">Carbohydrate degradation; glycolysis; pyruvate from D-glyceraldehyde 3-phosphate: step 5/5.</text>
</comment>
<dbReference type="Pfam" id="PF00224">
    <property type="entry name" value="PK"/>
    <property type="match status" value="1"/>
</dbReference>
<evidence type="ECO:0000256" key="14">
    <source>
        <dbReference type="RuleBase" id="RU000504"/>
    </source>
</evidence>
<evidence type="ECO:0000256" key="9">
    <source>
        <dbReference type="ARBA" id="ARBA00022777"/>
    </source>
</evidence>
<dbReference type="RefSeq" id="WP_264851336.1">
    <property type="nucleotide sequence ID" value="NZ_BRXR01000001.1"/>
</dbReference>
<dbReference type="EMBL" id="BRXR01000001">
    <property type="protein sequence ID" value="GLC32024.1"/>
    <property type="molecule type" value="Genomic_DNA"/>
</dbReference>
<dbReference type="Gene3D" id="3.20.20.60">
    <property type="entry name" value="Phosphoenolpyruvate-binding domains"/>
    <property type="match status" value="1"/>
</dbReference>
<evidence type="ECO:0000256" key="8">
    <source>
        <dbReference type="ARBA" id="ARBA00022741"/>
    </source>
</evidence>
<dbReference type="InterPro" id="IPR015806">
    <property type="entry name" value="Pyrv_Knase_insert_dom_sf"/>
</dbReference>
<gene>
    <name evidence="16" type="ORF">bsdE14_34340</name>
</gene>
<proteinExistence type="inferred from homology"/>
<evidence type="ECO:0000256" key="5">
    <source>
        <dbReference type="ARBA" id="ARBA00018587"/>
    </source>
</evidence>
<name>A0ABQ5N9X3_9CLOT</name>
<evidence type="ECO:0000256" key="11">
    <source>
        <dbReference type="ARBA" id="ARBA00022842"/>
    </source>
</evidence>
<evidence type="ECO:0000313" key="17">
    <source>
        <dbReference type="Proteomes" id="UP001208567"/>
    </source>
</evidence>
<feature type="domain" description="Pyruvate kinase barrel" evidence="15">
    <location>
        <begin position="2"/>
        <end position="328"/>
    </location>
</feature>
<dbReference type="InterPro" id="IPR040442">
    <property type="entry name" value="Pyrv_kinase-like_dom_sf"/>
</dbReference>
<evidence type="ECO:0000313" key="16">
    <source>
        <dbReference type="EMBL" id="GLC32024.1"/>
    </source>
</evidence>
<evidence type="ECO:0000256" key="6">
    <source>
        <dbReference type="ARBA" id="ARBA00022679"/>
    </source>
</evidence>
<dbReference type="PRINTS" id="PR01050">
    <property type="entry name" value="PYRUVTKNASE"/>
</dbReference>
<dbReference type="InterPro" id="IPR001697">
    <property type="entry name" value="Pyr_Knase"/>
</dbReference>
<organism evidence="16 17">
    <name type="scientific">Clostridium omnivorum</name>
    <dbReference type="NCBI Taxonomy" id="1604902"/>
    <lineage>
        <taxon>Bacteria</taxon>
        <taxon>Bacillati</taxon>
        <taxon>Bacillota</taxon>
        <taxon>Clostridia</taxon>
        <taxon>Eubacteriales</taxon>
        <taxon>Clostridiaceae</taxon>
        <taxon>Clostridium</taxon>
    </lineage>
</organism>
<evidence type="ECO:0000256" key="12">
    <source>
        <dbReference type="ARBA" id="ARBA00023152"/>
    </source>
</evidence>